<organism evidence="2 3">
    <name type="scientific">Thermosediminibacter litoriperuensis</name>
    <dbReference type="NCBI Taxonomy" id="291989"/>
    <lineage>
        <taxon>Bacteria</taxon>
        <taxon>Bacillati</taxon>
        <taxon>Bacillota</taxon>
        <taxon>Clostridia</taxon>
        <taxon>Thermosediminibacterales</taxon>
        <taxon>Thermosediminibacteraceae</taxon>
        <taxon>Thermosediminibacter</taxon>
    </lineage>
</organism>
<sequence>MAKTAKDMTFEELQIYKKFLRQRSMLEKEALKNRYEEAWNAAKKAAELLYTKFRAERVLVFGSLTDRSRFNKWSDIDIAVSGLVDELFFKAVAEVTSLDSKFKIDLIDLDNCAASLKERIDREGVLL</sequence>
<gene>
    <name evidence="2" type="ORF">LZ11_01204</name>
</gene>
<proteinExistence type="predicted"/>
<evidence type="ECO:0000313" key="3">
    <source>
        <dbReference type="Proteomes" id="UP000322294"/>
    </source>
</evidence>
<dbReference type="InterPro" id="IPR041633">
    <property type="entry name" value="Polbeta"/>
</dbReference>
<dbReference type="Proteomes" id="UP000322294">
    <property type="component" value="Unassembled WGS sequence"/>
</dbReference>
<keyword evidence="3" id="KW-1185">Reference proteome</keyword>
<dbReference type="EMBL" id="VNHO01000010">
    <property type="protein sequence ID" value="TYP55489.1"/>
    <property type="molecule type" value="Genomic_DNA"/>
</dbReference>
<comment type="caution">
    <text evidence="2">The sequence shown here is derived from an EMBL/GenBank/DDBJ whole genome shotgun (WGS) entry which is preliminary data.</text>
</comment>
<dbReference type="Pfam" id="PF18765">
    <property type="entry name" value="Polbeta"/>
    <property type="match status" value="1"/>
</dbReference>
<dbReference type="OrthoDB" id="37820at2"/>
<dbReference type="SUPFAM" id="SSF81301">
    <property type="entry name" value="Nucleotidyltransferase"/>
    <property type="match status" value="1"/>
</dbReference>
<evidence type="ECO:0000313" key="2">
    <source>
        <dbReference type="EMBL" id="TYP55489.1"/>
    </source>
</evidence>
<protein>
    <submittedName>
        <fullName evidence="2">Putative nucleotidyltransferase</fullName>
    </submittedName>
</protein>
<dbReference type="PIRSF" id="PIRSF020217">
    <property type="entry name" value="UCP020217"/>
    <property type="match status" value="1"/>
</dbReference>
<accession>A0A5S5AT94</accession>
<feature type="domain" description="Polymerase beta nucleotidyltransferase" evidence="1">
    <location>
        <begin position="44"/>
        <end position="127"/>
    </location>
</feature>
<dbReference type="RefSeq" id="WP_148866972.1">
    <property type="nucleotide sequence ID" value="NZ_VNHO01000010.1"/>
</dbReference>
<dbReference type="CDD" id="cd05403">
    <property type="entry name" value="NT_KNTase_like"/>
    <property type="match status" value="1"/>
</dbReference>
<dbReference type="AlphaFoldDB" id="A0A5S5AT94"/>
<evidence type="ECO:0000259" key="1">
    <source>
        <dbReference type="Pfam" id="PF18765"/>
    </source>
</evidence>
<keyword evidence="2" id="KW-0808">Transferase</keyword>
<reference evidence="2 3" key="1">
    <citation type="submission" date="2019-07" db="EMBL/GenBank/DDBJ databases">
        <title>Genomic Encyclopedia of Type Strains, Phase I: the one thousand microbial genomes (KMG-I) project.</title>
        <authorList>
            <person name="Kyrpides N."/>
        </authorList>
    </citation>
    <scope>NUCLEOTIDE SEQUENCE [LARGE SCALE GENOMIC DNA]</scope>
    <source>
        <strain evidence="2 3">DSM 16647</strain>
    </source>
</reference>
<dbReference type="InterPro" id="IPR043519">
    <property type="entry name" value="NT_sf"/>
</dbReference>
<name>A0A5S5AT94_9FIRM</name>
<dbReference type="Gene3D" id="3.30.460.10">
    <property type="entry name" value="Beta Polymerase, domain 2"/>
    <property type="match status" value="1"/>
</dbReference>
<dbReference type="InterPro" id="IPR024700">
    <property type="entry name" value="UCP020217"/>
</dbReference>
<dbReference type="GO" id="GO:0016740">
    <property type="term" value="F:transferase activity"/>
    <property type="evidence" value="ECO:0007669"/>
    <property type="project" value="UniProtKB-KW"/>
</dbReference>